<keyword evidence="2" id="KW-0378">Hydrolase</keyword>
<keyword evidence="3" id="KW-0460">Magnesium</keyword>
<name>A0A6C0C4M8_9ZZZZ</name>
<dbReference type="SUPFAM" id="SSF88723">
    <property type="entry name" value="PIN domain-like"/>
    <property type="match status" value="1"/>
</dbReference>
<dbReference type="PANTHER" id="PTHR11081">
    <property type="entry name" value="FLAP ENDONUCLEASE FAMILY MEMBER"/>
    <property type="match status" value="1"/>
</dbReference>
<dbReference type="EMBL" id="MN739334">
    <property type="protein sequence ID" value="QHS99051.1"/>
    <property type="molecule type" value="Genomic_DNA"/>
</dbReference>
<dbReference type="PRINTS" id="PR00853">
    <property type="entry name" value="XPGRADSUPER"/>
</dbReference>
<dbReference type="GO" id="GO:0046872">
    <property type="term" value="F:metal ion binding"/>
    <property type="evidence" value="ECO:0007669"/>
    <property type="project" value="UniProtKB-KW"/>
</dbReference>
<dbReference type="Gene3D" id="3.40.50.1010">
    <property type="entry name" value="5'-nuclease"/>
    <property type="match status" value="1"/>
</dbReference>
<dbReference type="InterPro" id="IPR029060">
    <property type="entry name" value="PIN-like_dom_sf"/>
</dbReference>
<dbReference type="InterPro" id="IPR006085">
    <property type="entry name" value="XPG_DNA_repair_N"/>
</dbReference>
<keyword evidence="2" id="KW-0540">Nuclease</keyword>
<evidence type="ECO:0000256" key="2">
    <source>
        <dbReference type="ARBA" id="ARBA00022759"/>
    </source>
</evidence>
<protein>
    <recommendedName>
        <fullName evidence="7">XPG N-terminal domain-containing protein</fullName>
    </recommendedName>
</protein>
<keyword evidence="1" id="KW-0479">Metal-binding</keyword>
<accession>A0A6C0C4M8</accession>
<reference evidence="6" key="1">
    <citation type="journal article" date="2020" name="Nature">
        <title>Giant virus diversity and host interactions through global metagenomics.</title>
        <authorList>
            <person name="Schulz F."/>
            <person name="Roux S."/>
            <person name="Paez-Espino D."/>
            <person name="Jungbluth S."/>
            <person name="Walsh D.A."/>
            <person name="Denef V.J."/>
            <person name="McMahon K.D."/>
            <person name="Konstantinidis K.T."/>
            <person name="Eloe-Fadrosh E.A."/>
            <person name="Kyrpides N.C."/>
            <person name="Woyke T."/>
        </authorList>
    </citation>
    <scope>NUCLEOTIDE SEQUENCE</scope>
    <source>
        <strain evidence="6">GVMAG-M-3300020185-33</strain>
    </source>
</reference>
<evidence type="ECO:0000256" key="1">
    <source>
        <dbReference type="ARBA" id="ARBA00022723"/>
    </source>
</evidence>
<keyword evidence="2" id="KW-0255">Endonuclease</keyword>
<organism evidence="6">
    <name type="scientific">viral metagenome</name>
    <dbReference type="NCBI Taxonomy" id="1070528"/>
    <lineage>
        <taxon>unclassified sequences</taxon>
        <taxon>metagenomes</taxon>
        <taxon>organismal metagenomes</taxon>
    </lineage>
</organism>
<dbReference type="AlphaFoldDB" id="A0A6C0C4M8"/>
<dbReference type="SMART" id="SM00485">
    <property type="entry name" value="XPGN"/>
    <property type="match status" value="1"/>
</dbReference>
<sequence>MGIHLLQTFITSLNDRSIKERHLREFSNKKITIDISIYLYRFKEMGNLLENMYLMCSIFRYYNIHPLFIFDGKHLKNKNQTIQKRKENRKQAQTTFIELKRKLHTFTGNDRINIEVKMDELRKQFITVTKDDIKNVKELFESYGITYITATHEADELCGALNKEVHACLTEDTDIMAYGCKRIFRYFSLMKHTVVVYNMDLILNNLNMTLSDFQELCVCSGNDYISSDKNIFYYYDLYRLYKRTTQTGFLEWLLQKRYISLQDYHKRREIYDLYTFKTTDPFKGIRYTLIKNKYIKKDKLMCVLKKAGFIFP</sequence>
<evidence type="ECO:0000259" key="5">
    <source>
        <dbReference type="SMART" id="SM00485"/>
    </source>
</evidence>
<proteinExistence type="predicted"/>
<evidence type="ECO:0000256" key="3">
    <source>
        <dbReference type="ARBA" id="ARBA00022842"/>
    </source>
</evidence>
<dbReference type="InterPro" id="IPR006086">
    <property type="entry name" value="XPG-I_dom"/>
</dbReference>
<evidence type="ECO:0008006" key="7">
    <source>
        <dbReference type="Google" id="ProtNLM"/>
    </source>
</evidence>
<dbReference type="Pfam" id="PF00867">
    <property type="entry name" value="XPG_I"/>
    <property type="match status" value="1"/>
</dbReference>
<evidence type="ECO:0000313" key="6">
    <source>
        <dbReference type="EMBL" id="QHS99051.1"/>
    </source>
</evidence>
<dbReference type="InterPro" id="IPR006084">
    <property type="entry name" value="XPG/Rad2"/>
</dbReference>
<dbReference type="GO" id="GO:0017108">
    <property type="term" value="F:5'-flap endonuclease activity"/>
    <property type="evidence" value="ECO:0007669"/>
    <property type="project" value="TreeGrafter"/>
</dbReference>
<dbReference type="PANTHER" id="PTHR11081:SF9">
    <property type="entry name" value="FLAP ENDONUCLEASE 1"/>
    <property type="match status" value="1"/>
</dbReference>
<evidence type="ECO:0000259" key="4">
    <source>
        <dbReference type="SMART" id="SM00484"/>
    </source>
</evidence>
<dbReference type="Pfam" id="PF00752">
    <property type="entry name" value="XPG_N"/>
    <property type="match status" value="1"/>
</dbReference>
<feature type="domain" description="XPG-I" evidence="4">
    <location>
        <begin position="141"/>
        <end position="208"/>
    </location>
</feature>
<feature type="domain" description="XPG N-terminal" evidence="5">
    <location>
        <begin position="1"/>
        <end position="92"/>
    </location>
</feature>
<dbReference type="SMART" id="SM00484">
    <property type="entry name" value="XPGI"/>
    <property type="match status" value="1"/>
</dbReference>